<accession>A0ABN9BQC0</accession>
<protein>
    <submittedName>
        <fullName evidence="1">Uncharacterized protein</fullName>
    </submittedName>
</protein>
<evidence type="ECO:0000313" key="1">
    <source>
        <dbReference type="EMBL" id="CAI9549882.1"/>
    </source>
</evidence>
<sequence>MYTEHQGTDVQCSPISATCQCPSMLPVSAHQCHLPVPHQCHISVLPVHINATYRCPSDLPISAANQCHHSVPVGAAYQCPSVPSISAIS</sequence>
<dbReference type="EMBL" id="CATNWA010005372">
    <property type="protein sequence ID" value="CAI9549882.1"/>
    <property type="molecule type" value="Genomic_DNA"/>
</dbReference>
<reference evidence="1" key="1">
    <citation type="submission" date="2023-05" db="EMBL/GenBank/DDBJ databases">
        <authorList>
            <person name="Stuckert A."/>
        </authorList>
    </citation>
    <scope>NUCLEOTIDE SEQUENCE</scope>
</reference>
<proteinExistence type="predicted"/>
<comment type="caution">
    <text evidence="1">The sequence shown here is derived from an EMBL/GenBank/DDBJ whole genome shotgun (WGS) entry which is preliminary data.</text>
</comment>
<keyword evidence="2" id="KW-1185">Reference proteome</keyword>
<organism evidence="1 2">
    <name type="scientific">Staurois parvus</name>
    <dbReference type="NCBI Taxonomy" id="386267"/>
    <lineage>
        <taxon>Eukaryota</taxon>
        <taxon>Metazoa</taxon>
        <taxon>Chordata</taxon>
        <taxon>Craniata</taxon>
        <taxon>Vertebrata</taxon>
        <taxon>Euteleostomi</taxon>
        <taxon>Amphibia</taxon>
        <taxon>Batrachia</taxon>
        <taxon>Anura</taxon>
        <taxon>Neobatrachia</taxon>
        <taxon>Ranoidea</taxon>
        <taxon>Ranidae</taxon>
        <taxon>Staurois</taxon>
    </lineage>
</organism>
<gene>
    <name evidence="1" type="ORF">SPARVUS_LOCUS3417221</name>
</gene>
<evidence type="ECO:0000313" key="2">
    <source>
        <dbReference type="Proteomes" id="UP001162483"/>
    </source>
</evidence>
<dbReference type="Proteomes" id="UP001162483">
    <property type="component" value="Unassembled WGS sequence"/>
</dbReference>
<feature type="non-terminal residue" evidence="1">
    <location>
        <position position="89"/>
    </location>
</feature>
<name>A0ABN9BQC0_9NEOB</name>